<evidence type="ECO:0000256" key="1">
    <source>
        <dbReference type="SAM" id="MobiDB-lite"/>
    </source>
</evidence>
<feature type="domain" description="DUF6677" evidence="3">
    <location>
        <begin position="34"/>
        <end position="64"/>
    </location>
</feature>
<dbReference type="InterPro" id="IPR046499">
    <property type="entry name" value="DUF6677"/>
</dbReference>
<accession>A0ABW0R1E6</accession>
<name>A0ABW0R1E6_9BACL</name>
<evidence type="ECO:0000256" key="2">
    <source>
        <dbReference type="SAM" id="Phobius"/>
    </source>
</evidence>
<comment type="caution">
    <text evidence="4">The sequence shown here is derived from an EMBL/GenBank/DDBJ whole genome shotgun (WGS) entry which is preliminary data.</text>
</comment>
<feature type="transmembrane region" description="Helical" evidence="2">
    <location>
        <begin position="80"/>
        <end position="99"/>
    </location>
</feature>
<gene>
    <name evidence="4" type="ORF">ACFPQ4_15525</name>
</gene>
<keyword evidence="2" id="KW-0812">Transmembrane</keyword>
<evidence type="ECO:0000259" key="3">
    <source>
        <dbReference type="Pfam" id="PF20382"/>
    </source>
</evidence>
<feature type="transmembrane region" description="Helical" evidence="2">
    <location>
        <begin position="32"/>
        <end position="49"/>
    </location>
</feature>
<feature type="transmembrane region" description="Helical" evidence="2">
    <location>
        <begin position="167"/>
        <end position="187"/>
    </location>
</feature>
<organism evidence="4 5">
    <name type="scientific">Cohnella yongneupensis</name>
    <dbReference type="NCBI Taxonomy" id="425006"/>
    <lineage>
        <taxon>Bacteria</taxon>
        <taxon>Bacillati</taxon>
        <taxon>Bacillota</taxon>
        <taxon>Bacilli</taxon>
        <taxon>Bacillales</taxon>
        <taxon>Paenibacillaceae</taxon>
        <taxon>Cohnella</taxon>
    </lineage>
</organism>
<keyword evidence="2" id="KW-1133">Transmembrane helix</keyword>
<feature type="region of interest" description="Disordered" evidence="1">
    <location>
        <begin position="1"/>
        <end position="23"/>
    </location>
</feature>
<evidence type="ECO:0000313" key="5">
    <source>
        <dbReference type="Proteomes" id="UP001596108"/>
    </source>
</evidence>
<feature type="transmembrane region" description="Helical" evidence="2">
    <location>
        <begin position="142"/>
        <end position="161"/>
    </location>
</feature>
<evidence type="ECO:0000313" key="4">
    <source>
        <dbReference type="EMBL" id="MFC5530838.1"/>
    </source>
</evidence>
<dbReference type="Proteomes" id="UP001596108">
    <property type="component" value="Unassembled WGS sequence"/>
</dbReference>
<protein>
    <submittedName>
        <fullName evidence="4">DUF6677 family protein</fullName>
    </submittedName>
</protein>
<reference evidence="5" key="1">
    <citation type="journal article" date="2019" name="Int. J. Syst. Evol. Microbiol.">
        <title>The Global Catalogue of Microorganisms (GCM) 10K type strain sequencing project: providing services to taxonomists for standard genome sequencing and annotation.</title>
        <authorList>
            <consortium name="The Broad Institute Genomics Platform"/>
            <consortium name="The Broad Institute Genome Sequencing Center for Infectious Disease"/>
            <person name="Wu L."/>
            <person name="Ma J."/>
        </authorList>
    </citation>
    <scope>NUCLEOTIDE SEQUENCE [LARGE SCALE GENOMIC DNA]</scope>
    <source>
        <strain evidence="5">CGMCC 1.18578</strain>
    </source>
</reference>
<dbReference type="Pfam" id="PF20382">
    <property type="entry name" value="DUF6677"/>
    <property type="match status" value="1"/>
</dbReference>
<sequence>MNAPDQWNHNNHRMPPGYPPPYGRSARRRSKWIAGLLAFLVPGTGHMYVGKMVKAVVIMLLIAGNITAIVQVATANESSVLAIVLLSLFLPIIYFYNLFDAIESAEIVNERIAATEWNANPGNPNPQPIASHTVRGVPLKKFVLFAVAGLVLCMLAQQTWAEWQFDSTFSMIGAVLLIGGGIALWIWELRGPQGPKP</sequence>
<keyword evidence="5" id="KW-1185">Reference proteome</keyword>
<dbReference type="RefSeq" id="WP_378112781.1">
    <property type="nucleotide sequence ID" value="NZ_JBHSNC010000048.1"/>
</dbReference>
<dbReference type="EMBL" id="JBHSNC010000048">
    <property type="protein sequence ID" value="MFC5530838.1"/>
    <property type="molecule type" value="Genomic_DNA"/>
</dbReference>
<feature type="transmembrane region" description="Helical" evidence="2">
    <location>
        <begin position="56"/>
        <end position="74"/>
    </location>
</feature>
<keyword evidence="2" id="KW-0472">Membrane</keyword>
<proteinExistence type="predicted"/>